<dbReference type="KEGG" id="mmai:sS8_0934"/>
<gene>
    <name evidence="6" type="ORF">sS8_0934</name>
</gene>
<evidence type="ECO:0000256" key="2">
    <source>
        <dbReference type="ARBA" id="ARBA00022723"/>
    </source>
</evidence>
<dbReference type="Pfam" id="PF00034">
    <property type="entry name" value="Cytochrom_C"/>
    <property type="match status" value="1"/>
</dbReference>
<protein>
    <recommendedName>
        <fullName evidence="5">Cytochrome c domain-containing protein</fullName>
    </recommendedName>
</protein>
<keyword evidence="1 4" id="KW-0349">Heme</keyword>
<dbReference type="PROSITE" id="PS51257">
    <property type="entry name" value="PROKAR_LIPOPROTEIN"/>
    <property type="match status" value="1"/>
</dbReference>
<evidence type="ECO:0000256" key="4">
    <source>
        <dbReference type="PROSITE-ProRule" id="PRU00433"/>
    </source>
</evidence>
<evidence type="ECO:0000313" key="6">
    <source>
        <dbReference type="EMBL" id="BBA32899.1"/>
    </source>
</evidence>
<keyword evidence="2 4" id="KW-0479">Metal-binding</keyword>
<evidence type="ECO:0000259" key="5">
    <source>
        <dbReference type="PROSITE" id="PS51007"/>
    </source>
</evidence>
<dbReference type="InterPro" id="IPR009056">
    <property type="entry name" value="Cyt_c-like_dom"/>
</dbReference>
<feature type="domain" description="Cytochrome c" evidence="5">
    <location>
        <begin position="43"/>
        <end position="134"/>
    </location>
</feature>
<evidence type="ECO:0000313" key="7">
    <source>
        <dbReference type="Proteomes" id="UP000266313"/>
    </source>
</evidence>
<dbReference type="OrthoDB" id="3540130at2"/>
<keyword evidence="7" id="KW-1185">Reference proteome</keyword>
<name>A0A250KSZ3_9GAMM</name>
<dbReference type="RefSeq" id="WP_119628599.1">
    <property type="nucleotide sequence ID" value="NZ_AP017928.1"/>
</dbReference>
<dbReference type="Gene3D" id="1.10.760.10">
    <property type="entry name" value="Cytochrome c-like domain"/>
    <property type="match status" value="1"/>
</dbReference>
<accession>A0A250KSZ3</accession>
<dbReference type="AlphaFoldDB" id="A0A250KSZ3"/>
<dbReference type="GO" id="GO:0009055">
    <property type="term" value="F:electron transfer activity"/>
    <property type="evidence" value="ECO:0007669"/>
    <property type="project" value="InterPro"/>
</dbReference>
<evidence type="ECO:0000256" key="1">
    <source>
        <dbReference type="ARBA" id="ARBA00022617"/>
    </source>
</evidence>
<dbReference type="Proteomes" id="UP000266313">
    <property type="component" value="Chromosome"/>
</dbReference>
<dbReference type="PROSITE" id="PS51007">
    <property type="entry name" value="CYTC"/>
    <property type="match status" value="1"/>
</dbReference>
<dbReference type="GO" id="GO:0046872">
    <property type="term" value="F:metal ion binding"/>
    <property type="evidence" value="ECO:0007669"/>
    <property type="project" value="UniProtKB-KW"/>
</dbReference>
<dbReference type="SUPFAM" id="SSF46626">
    <property type="entry name" value="Cytochrome c"/>
    <property type="match status" value="1"/>
</dbReference>
<keyword evidence="3 4" id="KW-0408">Iron</keyword>
<reference evidence="6 7" key="1">
    <citation type="submission" date="2016-12" db="EMBL/GenBank/DDBJ databases">
        <title>Genome sequencing of Methylocaldum marinum.</title>
        <authorList>
            <person name="Takeuchi M."/>
            <person name="Kamagata Y."/>
            <person name="Hiraoka S."/>
            <person name="Oshima K."/>
            <person name="Hattori M."/>
            <person name="Iwasaki W."/>
        </authorList>
    </citation>
    <scope>NUCLEOTIDE SEQUENCE [LARGE SCALE GENOMIC DNA]</scope>
    <source>
        <strain evidence="6 7">S8</strain>
    </source>
</reference>
<evidence type="ECO:0000256" key="3">
    <source>
        <dbReference type="ARBA" id="ARBA00023004"/>
    </source>
</evidence>
<dbReference type="GO" id="GO:0020037">
    <property type="term" value="F:heme binding"/>
    <property type="evidence" value="ECO:0007669"/>
    <property type="project" value="InterPro"/>
</dbReference>
<dbReference type="EMBL" id="AP017928">
    <property type="protein sequence ID" value="BBA32899.1"/>
    <property type="molecule type" value="Genomic_DNA"/>
</dbReference>
<proteinExistence type="predicted"/>
<organism evidence="6 7">
    <name type="scientific">Methylocaldum marinum</name>
    <dbReference type="NCBI Taxonomy" id="1432792"/>
    <lineage>
        <taxon>Bacteria</taxon>
        <taxon>Pseudomonadati</taxon>
        <taxon>Pseudomonadota</taxon>
        <taxon>Gammaproteobacteria</taxon>
        <taxon>Methylococcales</taxon>
        <taxon>Methylococcaceae</taxon>
        <taxon>Methylocaldum</taxon>
    </lineage>
</organism>
<sequence length="135" mass="13895">MSSPSRNGVAVRPGNGIATVFVLCLLGACAGGKESEVIALTGGNPERGKAAIRAYGCPSCHTIPGVFGADGLVGPPLGGIAKRVAIAGVLPNTPENMIRWLQNPPAVNPKTLMPNMNIPESDARDIASYLYTLVD</sequence>
<dbReference type="InterPro" id="IPR036909">
    <property type="entry name" value="Cyt_c-like_dom_sf"/>
</dbReference>